<organism evidence="2 3">
    <name type="scientific">Methylotuvimicrobium buryatense</name>
    <name type="common">Methylomicrobium buryatense</name>
    <dbReference type="NCBI Taxonomy" id="95641"/>
    <lineage>
        <taxon>Bacteria</taxon>
        <taxon>Pseudomonadati</taxon>
        <taxon>Pseudomonadota</taxon>
        <taxon>Gammaproteobacteria</taxon>
        <taxon>Methylococcales</taxon>
        <taxon>Methylococcaceae</taxon>
        <taxon>Methylotuvimicrobium</taxon>
    </lineage>
</organism>
<accession>A0A4P9UQY8</accession>
<keyword evidence="2" id="KW-0489">Methyltransferase</keyword>
<evidence type="ECO:0000313" key="3">
    <source>
        <dbReference type="Proteomes" id="UP000305881"/>
    </source>
</evidence>
<dbReference type="SUPFAM" id="SSF53335">
    <property type="entry name" value="S-adenosyl-L-methionine-dependent methyltransferases"/>
    <property type="match status" value="1"/>
</dbReference>
<dbReference type="GO" id="GO:0008168">
    <property type="term" value="F:methyltransferase activity"/>
    <property type="evidence" value="ECO:0007669"/>
    <property type="project" value="UniProtKB-KW"/>
</dbReference>
<dbReference type="InterPro" id="IPR029063">
    <property type="entry name" value="SAM-dependent_MTases_sf"/>
</dbReference>
<keyword evidence="2" id="KW-0808">Transferase</keyword>
<name>A0A4P9UQY8_METBY</name>
<dbReference type="Pfam" id="PF05050">
    <property type="entry name" value="Methyltransf_21"/>
    <property type="match status" value="1"/>
</dbReference>
<gene>
    <name evidence="2" type="ORF">EQU24_17725</name>
</gene>
<dbReference type="OrthoDB" id="5329963at2"/>
<dbReference type="EMBL" id="CP035467">
    <property type="protein sequence ID" value="QCW83874.1"/>
    <property type="molecule type" value="Genomic_DNA"/>
</dbReference>
<reference evidence="3" key="1">
    <citation type="journal article" date="2019" name="J. Bacteriol.">
        <title>A Mutagenic Screen Identifies a TonB-Dependent Receptor Required for the Lanthanide Metal Switch in the Type I Methanotroph 'Methylotuvimicrobium buryatense' 5GB1C.</title>
        <authorList>
            <person name="Groom J.D."/>
            <person name="Ford S.M."/>
            <person name="Pesesky M.W."/>
            <person name="Lidstrom M.E."/>
        </authorList>
    </citation>
    <scope>NUCLEOTIDE SEQUENCE [LARGE SCALE GENOMIC DNA]</scope>
    <source>
        <strain evidence="3">5GB1C</strain>
    </source>
</reference>
<keyword evidence="3" id="KW-1185">Reference proteome</keyword>
<proteinExistence type="predicted"/>
<dbReference type="PANTHER" id="PTHR34203:SF15">
    <property type="entry name" value="SLL1173 PROTEIN"/>
    <property type="match status" value="1"/>
</dbReference>
<dbReference type="RefSeq" id="WP_017842288.1">
    <property type="nucleotide sequence ID" value="NZ_CP035467.1"/>
</dbReference>
<evidence type="ECO:0000313" key="2">
    <source>
        <dbReference type="EMBL" id="QCW83874.1"/>
    </source>
</evidence>
<protein>
    <submittedName>
        <fullName evidence="2">FkbM family methyltransferase</fullName>
    </submittedName>
</protein>
<feature type="domain" description="Methyltransferase FkbM" evidence="1">
    <location>
        <begin position="193"/>
        <end position="331"/>
    </location>
</feature>
<dbReference type="KEGG" id="mbur:EQU24_17725"/>
<dbReference type="Proteomes" id="UP000305881">
    <property type="component" value="Chromosome"/>
</dbReference>
<dbReference type="Gene3D" id="3.40.50.720">
    <property type="entry name" value="NAD(P)-binding Rossmann-like Domain"/>
    <property type="match status" value="1"/>
</dbReference>
<dbReference type="PANTHER" id="PTHR34203">
    <property type="entry name" value="METHYLTRANSFERASE, FKBM FAMILY PROTEIN"/>
    <property type="match status" value="1"/>
</dbReference>
<dbReference type="InterPro" id="IPR006342">
    <property type="entry name" value="FkbM_mtfrase"/>
</dbReference>
<dbReference type="InterPro" id="IPR052514">
    <property type="entry name" value="SAM-dependent_MTase"/>
</dbReference>
<dbReference type="NCBIfam" id="TIGR01444">
    <property type="entry name" value="fkbM_fam"/>
    <property type="match status" value="1"/>
</dbReference>
<dbReference type="AlphaFoldDB" id="A0A4P9UQY8"/>
<evidence type="ECO:0000259" key="1">
    <source>
        <dbReference type="Pfam" id="PF05050"/>
    </source>
</evidence>
<dbReference type="GO" id="GO:0032259">
    <property type="term" value="P:methylation"/>
    <property type="evidence" value="ECO:0007669"/>
    <property type="project" value="UniProtKB-KW"/>
</dbReference>
<sequence length="364" mass="41610">MLNDLCLIESRVDTFLKRANEGNPVFLYGAGFAMPAIIKKLEKYNFNIFGICDSNPDKLGSYHEGKYRIVSFEEAIDHYPNSTFVISSPIYFKEIYNSLIKRVTPAQVCDIDLECVHYFEPHEFKQFFCENLHGFYQVLDSLADDYSKQTFLKVLKAHLTGEREDFEIAFTGNDDWYLFRSFMRPLSNSVFLDCGAYDGDTVRLFIEASNNQYSKIYAFEPDDSMQDKLFEVANSASPGKIEIIKQGLSNFTGSVSLRSNGMYSYIDIDGEDKQAIPVTTIDSIMNGAPVDIIKMDIEGSEFEALKGAMQTIKTFKPKLAICLYHKVEDFLRIPVLLMEMVPEYKFYIRHQSPSCTDTILFASL</sequence>
<dbReference type="STRING" id="675511.GCA_000341735_03907"/>
<dbReference type="Gene3D" id="3.40.50.150">
    <property type="entry name" value="Vaccinia Virus protein VP39"/>
    <property type="match status" value="1"/>
</dbReference>